<gene>
    <name evidence="1" type="ORF">BC936DRAFT_142217</name>
</gene>
<evidence type="ECO:0000313" key="1">
    <source>
        <dbReference type="EMBL" id="RUP49564.1"/>
    </source>
</evidence>
<dbReference type="AlphaFoldDB" id="A0A433DFF5"/>
<comment type="caution">
    <text evidence="1">The sequence shown here is derived from an EMBL/GenBank/DDBJ whole genome shotgun (WGS) entry which is preliminary data.</text>
</comment>
<dbReference type="Proteomes" id="UP000268093">
    <property type="component" value="Unassembled WGS sequence"/>
</dbReference>
<feature type="non-terminal residue" evidence="1">
    <location>
        <position position="122"/>
    </location>
</feature>
<sequence>MATCLRKQTPSLVSSPPPFLFSGRSLPPNRLLRNHGDHLVAQHGALREPIAKEPSGGLEPLAVPLHIAQFDALGPPARGRHELHVADADLTVVQRRLQGLLEEVWTTEEVLGDAPVLCGCVK</sequence>
<proteinExistence type="predicted"/>
<evidence type="ECO:0000313" key="2">
    <source>
        <dbReference type="Proteomes" id="UP000268093"/>
    </source>
</evidence>
<protein>
    <submittedName>
        <fullName evidence="1">Uncharacterized protein</fullName>
    </submittedName>
</protein>
<reference evidence="1 2" key="1">
    <citation type="journal article" date="2018" name="New Phytol.">
        <title>Phylogenomics of Endogonaceae and evolution of mycorrhizas within Mucoromycota.</title>
        <authorList>
            <person name="Chang Y."/>
            <person name="Desiro A."/>
            <person name="Na H."/>
            <person name="Sandor L."/>
            <person name="Lipzen A."/>
            <person name="Clum A."/>
            <person name="Barry K."/>
            <person name="Grigoriev I.V."/>
            <person name="Martin F.M."/>
            <person name="Stajich J.E."/>
            <person name="Smith M.E."/>
            <person name="Bonito G."/>
            <person name="Spatafora J.W."/>
        </authorList>
    </citation>
    <scope>NUCLEOTIDE SEQUENCE [LARGE SCALE GENOMIC DNA]</scope>
    <source>
        <strain evidence="1 2">GMNB39</strain>
    </source>
</reference>
<keyword evidence="2" id="KW-1185">Reference proteome</keyword>
<dbReference type="EMBL" id="RBNI01002202">
    <property type="protein sequence ID" value="RUP49564.1"/>
    <property type="molecule type" value="Genomic_DNA"/>
</dbReference>
<organism evidence="1 2">
    <name type="scientific">Jimgerdemannia flammicorona</name>
    <dbReference type="NCBI Taxonomy" id="994334"/>
    <lineage>
        <taxon>Eukaryota</taxon>
        <taxon>Fungi</taxon>
        <taxon>Fungi incertae sedis</taxon>
        <taxon>Mucoromycota</taxon>
        <taxon>Mucoromycotina</taxon>
        <taxon>Endogonomycetes</taxon>
        <taxon>Endogonales</taxon>
        <taxon>Endogonaceae</taxon>
        <taxon>Jimgerdemannia</taxon>
    </lineage>
</organism>
<name>A0A433DFF5_9FUNG</name>
<accession>A0A433DFF5</accession>